<evidence type="ECO:0000256" key="6">
    <source>
        <dbReference type="ARBA" id="ARBA00022801"/>
    </source>
</evidence>
<gene>
    <name evidence="18 19" type="primary">tll2l.L</name>
    <name evidence="16" type="synonym">LOC100158314</name>
    <name evidence="19" type="synonym">tll2l</name>
</gene>
<comment type="subcellular location">
    <subcellularLocation>
        <location evidence="10">Cytoplasmic vesicle</location>
        <location evidence="10">Secretory vesicle</location>
        <location evidence="10">Cortical granule</location>
    </subcellularLocation>
</comment>
<feature type="domain" description="CUB" evidence="14">
    <location>
        <begin position="434"/>
        <end position="546"/>
    </location>
</feature>
<evidence type="ECO:0000256" key="11">
    <source>
        <dbReference type="PROSITE-ProRule" id="PRU00059"/>
    </source>
</evidence>
<dbReference type="PIRSF" id="PIRSF038057">
    <property type="entry name" value="Hatching_enzyme_Uvs2"/>
    <property type="match status" value="1"/>
</dbReference>
<dbReference type="Bgee" id="100158314">
    <property type="expression patterns" value="Expressed in neurula embryo and 5 other cell types or tissues"/>
</dbReference>
<keyword evidence="6 12" id="KW-0378">Hydrolase</keyword>
<keyword evidence="4" id="KW-0732">Signal</keyword>
<dbReference type="InterPro" id="IPR035914">
    <property type="entry name" value="Sperma_CUB_dom_sf"/>
</dbReference>
<accession>B1H1V3</accession>
<evidence type="ECO:0000259" key="15">
    <source>
        <dbReference type="PROSITE" id="PS51864"/>
    </source>
</evidence>
<dbReference type="SMART" id="SM00042">
    <property type="entry name" value="CUB"/>
    <property type="match status" value="2"/>
</dbReference>
<evidence type="ECO:0000256" key="8">
    <source>
        <dbReference type="ARBA" id="ARBA00023049"/>
    </source>
</evidence>
<dbReference type="InterPro" id="IPR001506">
    <property type="entry name" value="Peptidase_M12A"/>
</dbReference>
<dbReference type="SMART" id="SM00235">
    <property type="entry name" value="ZnMc"/>
    <property type="match status" value="1"/>
</dbReference>
<dbReference type="OrthoDB" id="291007at2759"/>
<evidence type="ECO:0000256" key="7">
    <source>
        <dbReference type="ARBA" id="ARBA00022833"/>
    </source>
</evidence>
<dbReference type="InterPro" id="IPR000859">
    <property type="entry name" value="CUB_dom"/>
</dbReference>
<dbReference type="InterPro" id="IPR017370">
    <property type="entry name" value="Hatching_enzyme_Uvs2-like"/>
</dbReference>
<dbReference type="PROSITE" id="PS01180">
    <property type="entry name" value="CUB"/>
    <property type="match status" value="2"/>
</dbReference>
<feature type="domain" description="CUB" evidence="14">
    <location>
        <begin position="320"/>
        <end position="432"/>
    </location>
</feature>
<evidence type="ECO:0000313" key="16">
    <source>
        <dbReference type="EMBL" id="AAI60750.1"/>
    </source>
</evidence>
<evidence type="ECO:0000259" key="14">
    <source>
        <dbReference type="PROSITE" id="PS01180"/>
    </source>
</evidence>
<evidence type="ECO:0000256" key="12">
    <source>
        <dbReference type="PROSITE-ProRule" id="PRU01211"/>
    </source>
</evidence>
<dbReference type="CDD" id="cd00041">
    <property type="entry name" value="CUB"/>
    <property type="match status" value="2"/>
</dbReference>
<keyword evidence="2 12" id="KW-0645">Protease</keyword>
<dbReference type="GO" id="GO:0008270">
    <property type="term" value="F:zinc ion binding"/>
    <property type="evidence" value="ECO:0007669"/>
    <property type="project" value="UniProtKB-UniRule"/>
</dbReference>
<dbReference type="EC" id="3.4.24.-" evidence="13"/>
<dbReference type="Xenbase" id="XB-GENE-22062581">
    <property type="gene designation" value="tll2l.L"/>
</dbReference>
<keyword evidence="17" id="KW-1185">Reference proteome</keyword>
<dbReference type="PANTHER" id="PTHR10127">
    <property type="entry name" value="DISCOIDIN, CUB, EGF, LAMININ , AND ZINC METALLOPROTEASE DOMAIN CONTAINING"/>
    <property type="match status" value="1"/>
</dbReference>
<organism evidence="16">
    <name type="scientific">Xenopus laevis</name>
    <name type="common">African clawed frog</name>
    <dbReference type="NCBI Taxonomy" id="8355"/>
    <lineage>
        <taxon>Eukaryota</taxon>
        <taxon>Metazoa</taxon>
        <taxon>Chordata</taxon>
        <taxon>Craniata</taxon>
        <taxon>Vertebrata</taxon>
        <taxon>Euteleostomi</taxon>
        <taxon>Amphibia</taxon>
        <taxon>Batrachia</taxon>
        <taxon>Anura</taxon>
        <taxon>Pipoidea</taxon>
        <taxon>Pipidae</taxon>
        <taxon>Xenopodinae</taxon>
        <taxon>Xenopus</taxon>
        <taxon>Xenopus</taxon>
    </lineage>
</organism>
<dbReference type="GO" id="GO:0004222">
    <property type="term" value="F:metalloendopeptidase activity"/>
    <property type="evidence" value="ECO:0000318"/>
    <property type="project" value="GO_Central"/>
</dbReference>
<keyword evidence="3 12" id="KW-0479">Metal-binding</keyword>
<feature type="domain" description="Peptidase M12A" evidence="15">
    <location>
        <begin position="120"/>
        <end position="321"/>
    </location>
</feature>
<evidence type="ECO:0000313" key="18">
    <source>
        <dbReference type="RefSeq" id="NP_001121238.1"/>
    </source>
</evidence>
<dbReference type="Pfam" id="PF00431">
    <property type="entry name" value="CUB"/>
    <property type="match status" value="2"/>
</dbReference>
<dbReference type="FunFam" id="3.40.390.10:FF:000040">
    <property type="entry name" value="Metalloendopeptidase"/>
    <property type="match status" value="1"/>
</dbReference>
<dbReference type="KEGG" id="xla:100158314"/>
<keyword evidence="5" id="KW-0677">Repeat</keyword>
<dbReference type="RefSeq" id="NP_001121238.1">
    <property type="nucleotide sequence ID" value="NM_001127766.1"/>
</dbReference>
<name>B1H1V3_XENLA</name>
<dbReference type="Pfam" id="PF01400">
    <property type="entry name" value="Astacin"/>
    <property type="match status" value="1"/>
</dbReference>
<keyword evidence="8 12" id="KW-0482">Metalloprotease</keyword>
<evidence type="ECO:0000256" key="4">
    <source>
        <dbReference type="ARBA" id="ARBA00022729"/>
    </source>
</evidence>
<keyword evidence="7 12" id="KW-0862">Zinc</keyword>
<dbReference type="GeneID" id="100158314"/>
<dbReference type="MEROPS" id="M12.014"/>
<feature type="binding site" evidence="12">
    <location>
        <position position="221"/>
    </location>
    <ligand>
        <name>Zn(2+)</name>
        <dbReference type="ChEBI" id="CHEBI:29105"/>
        <note>catalytic</note>
    </ligand>
</feature>
<dbReference type="EMBL" id="BC160750">
    <property type="protein sequence ID" value="AAI60750.1"/>
    <property type="molecule type" value="mRNA"/>
</dbReference>
<feature type="binding site" evidence="12">
    <location>
        <position position="227"/>
    </location>
    <ligand>
        <name>Zn(2+)</name>
        <dbReference type="ChEBI" id="CHEBI:29105"/>
        <note>catalytic</note>
    </ligand>
</feature>
<dbReference type="PANTHER" id="PTHR10127:SF900">
    <property type="entry name" value="METALLOENDOPEPTIDASE"/>
    <property type="match status" value="1"/>
</dbReference>
<reference evidence="16" key="2">
    <citation type="submission" date="2008-03" db="EMBL/GenBank/DDBJ databases">
        <authorList>
            <consortium name="NIH - Xenopus Gene Collection (XGC) project"/>
        </authorList>
    </citation>
    <scope>NUCLEOTIDE SEQUENCE [LARGE SCALE MRNA]</scope>
    <source>
        <tissue evidence="16">Embryo</tissue>
    </source>
</reference>
<dbReference type="SUPFAM" id="SSF49854">
    <property type="entry name" value="Spermadhesin, CUB domain"/>
    <property type="match status" value="2"/>
</dbReference>
<dbReference type="AlphaFoldDB" id="B1H1V3"/>
<dbReference type="CTD" id="100158314"/>
<evidence type="ECO:0000256" key="2">
    <source>
        <dbReference type="ARBA" id="ARBA00022670"/>
    </source>
</evidence>
<evidence type="ECO:0000256" key="13">
    <source>
        <dbReference type="RuleBase" id="RU361183"/>
    </source>
</evidence>
<keyword evidence="1" id="KW-0963">Cytoplasm</keyword>
<reference evidence="18" key="1">
    <citation type="journal article" date="2002" name="Dev. Dyn.">
        <title>Genetic and genomic tools for Xenopus research: The NIH Xenopus initiative.</title>
        <authorList>
            <person name="Klein S.L."/>
            <person name="Strausberg R.L."/>
            <person name="Wagner L."/>
            <person name="Pontius J."/>
            <person name="Clifton S.W."/>
            <person name="Richardson P."/>
        </authorList>
    </citation>
    <scope>NUCLEOTIDE SEQUENCE</scope>
</reference>
<feature type="active site" evidence="12">
    <location>
        <position position="218"/>
    </location>
</feature>
<evidence type="ECO:0000313" key="17">
    <source>
        <dbReference type="Proteomes" id="UP000186698"/>
    </source>
</evidence>
<dbReference type="GO" id="GO:0006508">
    <property type="term" value="P:proteolysis"/>
    <property type="evidence" value="ECO:0007669"/>
    <property type="project" value="UniProtKB-KW"/>
</dbReference>
<dbReference type="Proteomes" id="UP000186698">
    <property type="component" value="Chromosome 8L"/>
</dbReference>
<evidence type="ECO:0000256" key="10">
    <source>
        <dbReference type="ARBA" id="ARBA00037865"/>
    </source>
</evidence>
<comment type="caution">
    <text evidence="11">Lacks conserved residue(s) required for the propagation of feature annotation.</text>
</comment>
<dbReference type="InterPro" id="IPR006026">
    <property type="entry name" value="Peptidase_Metallo"/>
</dbReference>
<dbReference type="Gene3D" id="2.60.120.290">
    <property type="entry name" value="Spermadhesin, CUB domain"/>
    <property type="match status" value="2"/>
</dbReference>
<dbReference type="AGR" id="Xenbase:XB-GENE-22062581"/>
<dbReference type="GO" id="GO:0005615">
    <property type="term" value="C:extracellular space"/>
    <property type="evidence" value="ECO:0000318"/>
    <property type="project" value="GO_Central"/>
</dbReference>
<dbReference type="Gene3D" id="3.40.390.10">
    <property type="entry name" value="Collagenase (Catalytic Domain)"/>
    <property type="match status" value="1"/>
</dbReference>
<dbReference type="GO" id="GO:0060473">
    <property type="term" value="C:cortical granule"/>
    <property type="evidence" value="ECO:0007669"/>
    <property type="project" value="UniProtKB-SubCell"/>
</dbReference>
<proteinExistence type="evidence at transcript level"/>
<feature type="binding site" evidence="12">
    <location>
        <position position="217"/>
    </location>
    <ligand>
        <name>Zn(2+)</name>
        <dbReference type="ChEBI" id="CHEBI:29105"/>
        <note>catalytic</note>
    </ligand>
</feature>
<sequence>MDWGVYSYIIFGLVMYTTRLPLTTLVKPLESDNHPETNEPTDVDMLTKIIKSNKVTDNLPKTNESTDAEMVTKNITHNEDDHPETNEPTDEEDIVTKILASNKGIAQILHQGDIAVHVGRSTSKCNNCKWDTSYNGRVSVPYVVSSDYNSRHLALITAAMQEYETLTCVDFVPRTNEKNAININNGNGCWSYIGRAGGIQEVSLSNRSCMSKGIIQHEINHALGFVHEHVRSDRDQYVDVVMKNIAPDAVDNFAIEVTDNLGLPYDYKSVMHYGRNAFSISPQLPTLITKPDPNIPIGQRDGLTNLDIAKINKFYKCDICSTLLSDTNGTLFSPYYSSAYPNNVNCVWLIRIPSKQVAVQFMEFNLQDSQNCVSNYVKIYDGATRSDPVLLDKACGSPLLPPIISTSNLMLLEFVTNAGQKLSGFKATYSTVSCGGTYISQSNNFSSPGYPAEYPPSTTCSWSIYAPVGSKIVLSINDIDLEYGLRCMFDSLIIYDGYKTTSPILKRACGNSSVAKQVSSGRSMLLVFSSDISVQMKGFQASYTLKSAN</sequence>
<evidence type="ECO:0000256" key="3">
    <source>
        <dbReference type="ARBA" id="ARBA00022723"/>
    </source>
</evidence>
<dbReference type="SUPFAM" id="SSF55486">
    <property type="entry name" value="Metalloproteases ('zincins'), catalytic domain"/>
    <property type="match status" value="1"/>
</dbReference>
<comment type="cofactor">
    <cofactor evidence="12 13">
        <name>Zn(2+)</name>
        <dbReference type="ChEBI" id="CHEBI:29105"/>
    </cofactor>
    <text evidence="12 13">Binds 1 zinc ion per subunit.</text>
</comment>
<reference evidence="18" key="3">
    <citation type="submission" date="2025-04" db="UniProtKB">
        <authorList>
            <consortium name="RefSeq"/>
        </authorList>
    </citation>
    <scope>IDENTIFICATION</scope>
</reference>
<protein>
    <recommendedName>
        <fullName evidence="13">Metalloendopeptidase</fullName>
        <ecNumber evidence="13">3.4.24.-</ecNumber>
    </recommendedName>
</protein>
<dbReference type="PRINTS" id="PR00480">
    <property type="entry name" value="ASTACIN"/>
</dbReference>
<keyword evidence="9" id="KW-1015">Disulfide bond</keyword>
<dbReference type="InterPro" id="IPR024079">
    <property type="entry name" value="MetalloPept_cat_dom_sf"/>
</dbReference>
<dbReference type="FunFam" id="2.60.120.290:FF:000005">
    <property type="entry name" value="Procollagen C-endopeptidase enhancer 1"/>
    <property type="match status" value="1"/>
</dbReference>
<evidence type="ECO:0000313" key="19">
    <source>
        <dbReference type="Xenbase" id="XB-GENE-22062581"/>
    </source>
</evidence>
<dbReference type="FunFam" id="2.60.120.290:FF:000013">
    <property type="entry name" value="Membrane frizzled-related protein"/>
    <property type="match status" value="1"/>
</dbReference>
<evidence type="ECO:0000256" key="1">
    <source>
        <dbReference type="ARBA" id="ARBA00022490"/>
    </source>
</evidence>
<evidence type="ECO:0000256" key="9">
    <source>
        <dbReference type="ARBA" id="ARBA00023157"/>
    </source>
</evidence>
<dbReference type="PROSITE" id="PS51864">
    <property type="entry name" value="ASTACIN"/>
    <property type="match status" value="1"/>
</dbReference>
<evidence type="ECO:0000256" key="5">
    <source>
        <dbReference type="ARBA" id="ARBA00022737"/>
    </source>
</evidence>